<keyword evidence="3" id="KW-1185">Reference proteome</keyword>
<dbReference type="SUPFAM" id="SSF46785">
    <property type="entry name" value="Winged helix' DNA-binding domain"/>
    <property type="match status" value="1"/>
</dbReference>
<dbReference type="Gene3D" id="1.10.10.10">
    <property type="entry name" value="Winged helix-like DNA-binding domain superfamily/Winged helix DNA-binding domain"/>
    <property type="match status" value="1"/>
</dbReference>
<dbReference type="SMART" id="SM00347">
    <property type="entry name" value="HTH_MARR"/>
    <property type="match status" value="1"/>
</dbReference>
<dbReference type="RefSeq" id="WP_251804087.1">
    <property type="nucleotide sequence ID" value="NZ_JAMQOL010000075.1"/>
</dbReference>
<name>A0ABT0YE63_9ACTN</name>
<dbReference type="InterPro" id="IPR036390">
    <property type="entry name" value="WH_DNA-bd_sf"/>
</dbReference>
<dbReference type="EMBL" id="JAMQOL010000075">
    <property type="protein sequence ID" value="MCM4084336.1"/>
    <property type="molecule type" value="Genomic_DNA"/>
</dbReference>
<dbReference type="InterPro" id="IPR036388">
    <property type="entry name" value="WH-like_DNA-bd_sf"/>
</dbReference>
<dbReference type="PANTHER" id="PTHR33164">
    <property type="entry name" value="TRANSCRIPTIONAL REGULATOR, MARR FAMILY"/>
    <property type="match status" value="1"/>
</dbReference>
<dbReference type="Pfam" id="PF12802">
    <property type="entry name" value="MarR_2"/>
    <property type="match status" value="1"/>
</dbReference>
<evidence type="ECO:0000313" key="3">
    <source>
        <dbReference type="Proteomes" id="UP001523216"/>
    </source>
</evidence>
<evidence type="ECO:0000313" key="2">
    <source>
        <dbReference type="EMBL" id="MCM4084336.1"/>
    </source>
</evidence>
<gene>
    <name evidence="2" type="ORF">LXN57_43065</name>
</gene>
<dbReference type="Proteomes" id="UP001523216">
    <property type="component" value="Unassembled WGS sequence"/>
</dbReference>
<dbReference type="InterPro" id="IPR000835">
    <property type="entry name" value="HTH_MarR-typ"/>
</dbReference>
<accession>A0ABT0YE63</accession>
<dbReference type="PRINTS" id="PR00598">
    <property type="entry name" value="HTHMARR"/>
</dbReference>
<evidence type="ECO:0000259" key="1">
    <source>
        <dbReference type="PROSITE" id="PS50995"/>
    </source>
</evidence>
<dbReference type="PROSITE" id="PS50995">
    <property type="entry name" value="HTH_MARR_2"/>
    <property type="match status" value="1"/>
</dbReference>
<dbReference type="PANTHER" id="PTHR33164:SF99">
    <property type="entry name" value="MARR FAMILY REGULATORY PROTEIN"/>
    <property type="match status" value="1"/>
</dbReference>
<organism evidence="2 3">
    <name type="scientific">Paractinoplanes hotanensis</name>
    <dbReference type="NCBI Taxonomy" id="2906497"/>
    <lineage>
        <taxon>Bacteria</taxon>
        <taxon>Bacillati</taxon>
        <taxon>Actinomycetota</taxon>
        <taxon>Actinomycetes</taxon>
        <taxon>Micromonosporales</taxon>
        <taxon>Micromonosporaceae</taxon>
        <taxon>Paractinoplanes</taxon>
    </lineage>
</organism>
<reference evidence="2 3" key="1">
    <citation type="submission" date="2022-06" db="EMBL/GenBank/DDBJ databases">
        <title>Actinoplanes abujensis sp. nov., isolated from Nigerian arid soil.</title>
        <authorList>
            <person name="Ding P."/>
        </authorList>
    </citation>
    <scope>NUCLEOTIDE SEQUENCE [LARGE SCALE GENOMIC DNA]</scope>
    <source>
        <strain evidence="3">TRM88002</strain>
    </source>
</reference>
<proteinExistence type="predicted"/>
<protein>
    <submittedName>
        <fullName evidence="2">MarR family transcriptional regulator</fullName>
    </submittedName>
</protein>
<sequence length="167" mass="19121">MREADMTDTRWLDQQEQQTWRSFLMASRLLTDRLERDLKQDSNLSFAYYEILTRLSEAPGCSMRMANLAAACVFDRSRLSHAIDRLARDGWVRRVPIGADGRGQMAELTDEGLEVVRRAATGHVGRVRELMFDRLTRQQQAALRDISEVLATGMMDREGLMKTGWPA</sequence>
<dbReference type="InterPro" id="IPR039422">
    <property type="entry name" value="MarR/SlyA-like"/>
</dbReference>
<feature type="domain" description="HTH marR-type" evidence="1">
    <location>
        <begin position="16"/>
        <end position="152"/>
    </location>
</feature>
<comment type="caution">
    <text evidence="2">The sequence shown here is derived from an EMBL/GenBank/DDBJ whole genome shotgun (WGS) entry which is preliminary data.</text>
</comment>